<dbReference type="InterPro" id="IPR001789">
    <property type="entry name" value="Sig_transdc_resp-reg_receiver"/>
</dbReference>
<dbReference type="PROSITE" id="PS50110">
    <property type="entry name" value="RESPONSE_REGULATORY"/>
    <property type="match status" value="1"/>
</dbReference>
<evidence type="ECO:0000259" key="19">
    <source>
        <dbReference type="PROSITE" id="PS50109"/>
    </source>
</evidence>
<dbReference type="Pfam" id="PF08447">
    <property type="entry name" value="PAS_3"/>
    <property type="match status" value="1"/>
</dbReference>
<dbReference type="GO" id="GO:0000155">
    <property type="term" value="F:phosphorelay sensor kinase activity"/>
    <property type="evidence" value="ECO:0007669"/>
    <property type="project" value="InterPro"/>
</dbReference>
<dbReference type="Proteomes" id="UP000199657">
    <property type="component" value="Unassembled WGS sequence"/>
</dbReference>
<reference evidence="23 24" key="1">
    <citation type="submission" date="2016-10" db="EMBL/GenBank/DDBJ databases">
        <authorList>
            <person name="de Groot N.N."/>
        </authorList>
    </citation>
    <scope>NUCLEOTIDE SEQUENCE [LARGE SCALE GENOMIC DNA]</scope>
    <source>
        <strain evidence="23 24">CGMCC 1.6291</strain>
    </source>
</reference>
<feature type="transmembrane region" description="Helical" evidence="17">
    <location>
        <begin position="183"/>
        <end position="202"/>
    </location>
</feature>
<feature type="modified residue" description="4-aspartylphosphate" evidence="15">
    <location>
        <position position="958"/>
    </location>
</feature>
<dbReference type="SUPFAM" id="SSF47384">
    <property type="entry name" value="Homodimeric domain of signal transducing histidine kinase"/>
    <property type="match status" value="1"/>
</dbReference>
<keyword evidence="9" id="KW-0418">Kinase</keyword>
<keyword evidence="8 17" id="KW-0812">Transmembrane</keyword>
<dbReference type="InterPro" id="IPR036890">
    <property type="entry name" value="HATPase_C_sf"/>
</dbReference>
<evidence type="ECO:0000256" key="4">
    <source>
        <dbReference type="ARBA" id="ARBA00022475"/>
    </source>
</evidence>
<feature type="transmembrane region" description="Helical" evidence="17">
    <location>
        <begin position="214"/>
        <end position="238"/>
    </location>
</feature>
<dbReference type="InterPro" id="IPR008207">
    <property type="entry name" value="Sig_transdc_His_kin_Hpt_dom"/>
</dbReference>
<dbReference type="STRING" id="406100.SAMN04488052_103117"/>
<evidence type="ECO:0000256" key="17">
    <source>
        <dbReference type="SAM" id="Phobius"/>
    </source>
</evidence>
<evidence type="ECO:0000256" key="9">
    <source>
        <dbReference type="ARBA" id="ARBA00022777"/>
    </source>
</evidence>
<keyword evidence="10" id="KW-0547">Nucleotide-binding</keyword>
<dbReference type="InterPro" id="IPR004358">
    <property type="entry name" value="Sig_transdc_His_kin-like_C"/>
</dbReference>
<feature type="domain" description="Histidine kinase" evidence="19">
    <location>
        <begin position="676"/>
        <end position="889"/>
    </location>
</feature>
<dbReference type="SUPFAM" id="SSF47226">
    <property type="entry name" value="Histidine-containing phosphotransfer domain, HPT domain"/>
    <property type="match status" value="1"/>
</dbReference>
<dbReference type="Gene3D" id="3.30.565.10">
    <property type="entry name" value="Histidine kinase-like ATPase, C-terminal domain"/>
    <property type="match status" value="1"/>
</dbReference>
<dbReference type="EC" id="2.7.13.3" evidence="3"/>
<keyword evidence="18" id="KW-0732">Signal</keyword>
<evidence type="ECO:0000256" key="7">
    <source>
        <dbReference type="ARBA" id="ARBA00022679"/>
    </source>
</evidence>
<evidence type="ECO:0000256" key="18">
    <source>
        <dbReference type="SAM" id="SignalP"/>
    </source>
</evidence>
<dbReference type="InterPro" id="IPR000014">
    <property type="entry name" value="PAS"/>
</dbReference>
<sequence>MWAAGLLVAALVLLPSAAAAPANPEPGVIDLRQWQPGQGEIALDGDWLIAWEGGDDFEPFAVPGVWNGRVIAGEQRDGSGHAVLRVRLLLPRTDVPLALEIHNIKSAATVQLDGRTVATRGVPAADAASERPDLSAVRVPLPDSEAVELRMAVSNHFHYEGGIDRSIRVGDARAMERQAQIDWSWALLAIGSMGGLAVYLLALGGWRQISMPGALFVGLILIVALRFAAVSGLLHQLPWMTPGMILRADYLPAFLLPGVYALLVGSLFPRDLWQPVKWGVVTVSALLALTVLLPPAVFTALRDATAVFVIASVLLLLLAVGRAVLNRRPGARVVLAGAVVLGATAVNDALVAMRALESTNLIVPGMLAFLTMHGVAVGGRVFDAIEENRRLSDSLWNLTRSLESQVADRTAALRQESALLDGALESMAPAVLATTSSGSPQAWNTAFVEMFRIDEAALRRRSRPALVEGLQVTFGADTPVDDMIPGPDFTGARTRRVSLPGGEVIEIIGHRRADGGWVCTFIDVTARRLSEIWPEGGGVGTWEWDFTTRRFHGSSRYWSLLGYDPRRMDRLHVESIDDMMAMVHPEDRDTAWQDFDDARRNPEYIAARELRVRRSDGGWLWVLVRACVVRDRSGRPIRLVAAQSDIHDLVQARESLERARDEARRDATEKGRLLAVLSHEIRTPLHGMLGQIDLLRREAAIPPSAEPRLILVQRTGREMVTLLEDIVTMSGVEAGRQPLRQEPFEPRDLVDHLVELVRPRAAALNLTVTGEVDDAVPDELCGDIPKLRQVLMNLLDNAVKFTDSGGITLTMEQGGEGWYRFVVADSGRGMSRDDAARVFDAFYHSADSPGAGLGLYIVGRLTRYLGGRAHATSTPGEGSRFILDLPLEAVVPGSVVADAPPTRPVGARILLVDDEPINRATVREILASEGQHVTAVATAREALDAVAAGEVFDMILLDLRLPGMDGVSAMEQLAAQGRNTSLPVVAFTADDTPEQHRAFLEAGGCGILTKPLDLDAFYRFLTGGGGVVEPVEASASEMDARWAELEERVGAVTLERLLGILRDSLLAMRQELESALADGDHGQCREVAHRLQGSAANYGLHHVEALARAVNGAADAGLHGDGRELIAALDSELTVLNRRLAGS</sequence>
<dbReference type="InterPro" id="IPR036641">
    <property type="entry name" value="HPT_dom_sf"/>
</dbReference>
<dbReference type="PROSITE" id="PS50109">
    <property type="entry name" value="HIS_KIN"/>
    <property type="match status" value="1"/>
</dbReference>
<dbReference type="Gene3D" id="3.40.50.2300">
    <property type="match status" value="1"/>
</dbReference>
<keyword evidence="10" id="KW-0067">ATP-binding</keyword>
<dbReference type="SMART" id="SM00448">
    <property type="entry name" value="REC"/>
    <property type="match status" value="1"/>
</dbReference>
<feature type="domain" description="HPt" evidence="22">
    <location>
        <begin position="1050"/>
        <end position="1143"/>
    </location>
</feature>
<dbReference type="CDD" id="cd17546">
    <property type="entry name" value="REC_hyHK_CKI1_RcsC-like"/>
    <property type="match status" value="1"/>
</dbReference>
<dbReference type="SMART" id="SM00086">
    <property type="entry name" value="PAC"/>
    <property type="match status" value="1"/>
</dbReference>
<dbReference type="PROSITE" id="PS50113">
    <property type="entry name" value="PAC"/>
    <property type="match status" value="1"/>
</dbReference>
<evidence type="ECO:0000259" key="21">
    <source>
        <dbReference type="PROSITE" id="PS50113"/>
    </source>
</evidence>
<evidence type="ECO:0000256" key="3">
    <source>
        <dbReference type="ARBA" id="ARBA00012438"/>
    </source>
</evidence>
<feature type="signal peptide" evidence="18">
    <location>
        <begin position="1"/>
        <end position="19"/>
    </location>
</feature>
<dbReference type="SUPFAM" id="SSF55785">
    <property type="entry name" value="PYP-like sensor domain (PAS domain)"/>
    <property type="match status" value="1"/>
</dbReference>
<evidence type="ECO:0000313" key="24">
    <source>
        <dbReference type="Proteomes" id="UP000199657"/>
    </source>
</evidence>
<dbReference type="Pfam" id="PF07695">
    <property type="entry name" value="7TMR-DISM_7TM"/>
    <property type="match status" value="1"/>
</dbReference>
<comment type="catalytic activity">
    <reaction evidence="1">
        <text>ATP + protein L-histidine = ADP + protein N-phospho-L-histidine.</text>
        <dbReference type="EC" id="2.7.13.3"/>
    </reaction>
</comment>
<dbReference type="PANTHER" id="PTHR43047">
    <property type="entry name" value="TWO-COMPONENT HISTIDINE PROTEIN KINASE"/>
    <property type="match status" value="1"/>
</dbReference>
<dbReference type="CDD" id="cd00130">
    <property type="entry name" value="PAS"/>
    <property type="match status" value="1"/>
</dbReference>
<evidence type="ECO:0000256" key="16">
    <source>
        <dbReference type="SAM" id="Coils"/>
    </source>
</evidence>
<evidence type="ECO:0000256" key="12">
    <source>
        <dbReference type="ARBA" id="ARBA00023012"/>
    </source>
</evidence>
<keyword evidence="5" id="KW-0997">Cell inner membrane</keyword>
<evidence type="ECO:0000313" key="23">
    <source>
        <dbReference type="EMBL" id="SEO80628.1"/>
    </source>
</evidence>
<dbReference type="GO" id="GO:0009927">
    <property type="term" value="F:histidine phosphotransfer kinase activity"/>
    <property type="evidence" value="ECO:0007669"/>
    <property type="project" value="TreeGrafter"/>
</dbReference>
<gene>
    <name evidence="23" type="ORF">SAMN04488052_103117</name>
</gene>
<evidence type="ECO:0000256" key="14">
    <source>
        <dbReference type="PROSITE-ProRule" id="PRU00110"/>
    </source>
</evidence>
<feature type="coiled-coil region" evidence="16">
    <location>
        <begin position="639"/>
        <end position="669"/>
    </location>
</feature>
<dbReference type="Pfam" id="PF00072">
    <property type="entry name" value="Response_reg"/>
    <property type="match status" value="1"/>
</dbReference>
<keyword evidence="4" id="KW-1003">Cell membrane</keyword>
<dbReference type="InterPro" id="IPR035965">
    <property type="entry name" value="PAS-like_dom_sf"/>
</dbReference>
<organism evidence="23 24">
    <name type="scientific">Aquisalimonas asiatica</name>
    <dbReference type="NCBI Taxonomy" id="406100"/>
    <lineage>
        <taxon>Bacteria</taxon>
        <taxon>Pseudomonadati</taxon>
        <taxon>Pseudomonadota</taxon>
        <taxon>Gammaproteobacteria</taxon>
        <taxon>Chromatiales</taxon>
        <taxon>Ectothiorhodospiraceae</taxon>
        <taxon>Aquisalimonas</taxon>
    </lineage>
</organism>
<keyword evidence="24" id="KW-1185">Reference proteome</keyword>
<dbReference type="Gene3D" id="1.10.287.130">
    <property type="match status" value="1"/>
</dbReference>
<dbReference type="SMART" id="SM00387">
    <property type="entry name" value="HATPase_c"/>
    <property type="match status" value="1"/>
</dbReference>
<dbReference type="InterPro" id="IPR011623">
    <property type="entry name" value="7TMR_DISM_rcpt_extracell_dom1"/>
</dbReference>
<feature type="transmembrane region" description="Helical" evidence="17">
    <location>
        <begin position="250"/>
        <end position="268"/>
    </location>
</feature>
<dbReference type="SUPFAM" id="SSF55874">
    <property type="entry name" value="ATPase domain of HSP90 chaperone/DNA topoisomerase II/histidine kinase"/>
    <property type="match status" value="1"/>
</dbReference>
<dbReference type="Pfam" id="PF02518">
    <property type="entry name" value="HATPase_c"/>
    <property type="match status" value="1"/>
</dbReference>
<keyword evidence="13 17" id="KW-0472">Membrane</keyword>
<evidence type="ECO:0000256" key="5">
    <source>
        <dbReference type="ARBA" id="ARBA00022519"/>
    </source>
</evidence>
<evidence type="ECO:0000256" key="2">
    <source>
        <dbReference type="ARBA" id="ARBA00004429"/>
    </source>
</evidence>
<feature type="domain" description="PAC" evidence="21">
    <location>
        <begin position="606"/>
        <end position="658"/>
    </location>
</feature>
<dbReference type="SUPFAM" id="SSF52172">
    <property type="entry name" value="CheY-like"/>
    <property type="match status" value="1"/>
</dbReference>
<dbReference type="GO" id="GO:0005886">
    <property type="term" value="C:plasma membrane"/>
    <property type="evidence" value="ECO:0007669"/>
    <property type="project" value="UniProtKB-SubCell"/>
</dbReference>
<keyword evidence="6 15" id="KW-0597">Phosphoprotein</keyword>
<dbReference type="InterPro" id="IPR011006">
    <property type="entry name" value="CheY-like_superfamily"/>
</dbReference>
<feature type="modified residue" description="Phosphohistidine" evidence="14">
    <location>
        <position position="1089"/>
    </location>
</feature>
<dbReference type="InterPro" id="IPR001610">
    <property type="entry name" value="PAC"/>
</dbReference>
<dbReference type="PROSITE" id="PS50894">
    <property type="entry name" value="HPT"/>
    <property type="match status" value="1"/>
</dbReference>
<dbReference type="Gene3D" id="3.30.450.20">
    <property type="entry name" value="PAS domain"/>
    <property type="match status" value="2"/>
</dbReference>
<protein>
    <recommendedName>
        <fullName evidence="3">histidine kinase</fullName>
        <ecNumber evidence="3">2.7.13.3</ecNumber>
    </recommendedName>
</protein>
<dbReference type="InterPro" id="IPR003661">
    <property type="entry name" value="HisK_dim/P_dom"/>
</dbReference>
<evidence type="ECO:0000256" key="10">
    <source>
        <dbReference type="ARBA" id="ARBA00022840"/>
    </source>
</evidence>
<dbReference type="EMBL" id="FOEG01000003">
    <property type="protein sequence ID" value="SEO80628.1"/>
    <property type="molecule type" value="Genomic_DNA"/>
</dbReference>
<dbReference type="Pfam" id="PF00512">
    <property type="entry name" value="HisKA"/>
    <property type="match status" value="1"/>
</dbReference>
<evidence type="ECO:0000256" key="6">
    <source>
        <dbReference type="ARBA" id="ARBA00022553"/>
    </source>
</evidence>
<feature type="transmembrane region" description="Helical" evidence="17">
    <location>
        <begin position="280"/>
        <end position="298"/>
    </location>
</feature>
<evidence type="ECO:0000256" key="11">
    <source>
        <dbReference type="ARBA" id="ARBA00022989"/>
    </source>
</evidence>
<dbReference type="PRINTS" id="PR00344">
    <property type="entry name" value="BCTRLSENSOR"/>
</dbReference>
<dbReference type="SMART" id="SM00388">
    <property type="entry name" value="HisKA"/>
    <property type="match status" value="1"/>
</dbReference>
<evidence type="ECO:0000256" key="13">
    <source>
        <dbReference type="ARBA" id="ARBA00023136"/>
    </source>
</evidence>
<evidence type="ECO:0000256" key="1">
    <source>
        <dbReference type="ARBA" id="ARBA00000085"/>
    </source>
</evidence>
<dbReference type="InterPro" id="IPR036097">
    <property type="entry name" value="HisK_dim/P_sf"/>
</dbReference>
<dbReference type="Gene3D" id="1.20.120.160">
    <property type="entry name" value="HPT domain"/>
    <property type="match status" value="1"/>
</dbReference>
<evidence type="ECO:0000259" key="22">
    <source>
        <dbReference type="PROSITE" id="PS50894"/>
    </source>
</evidence>
<feature type="domain" description="Response regulatory" evidence="20">
    <location>
        <begin position="908"/>
        <end position="1025"/>
    </location>
</feature>
<dbReference type="CDD" id="cd00088">
    <property type="entry name" value="HPT"/>
    <property type="match status" value="1"/>
</dbReference>
<keyword evidence="12" id="KW-0902">Two-component regulatory system</keyword>
<feature type="transmembrane region" description="Helical" evidence="17">
    <location>
        <begin position="304"/>
        <end position="321"/>
    </location>
</feature>
<keyword evidence="11 17" id="KW-1133">Transmembrane helix</keyword>
<evidence type="ECO:0000259" key="20">
    <source>
        <dbReference type="PROSITE" id="PS50110"/>
    </source>
</evidence>
<comment type="subcellular location">
    <subcellularLocation>
        <location evidence="2">Cell inner membrane</location>
        <topology evidence="2">Multi-pass membrane protein</topology>
    </subcellularLocation>
</comment>
<evidence type="ECO:0000256" key="8">
    <source>
        <dbReference type="ARBA" id="ARBA00022692"/>
    </source>
</evidence>
<feature type="chain" id="PRO_5011446072" description="histidine kinase" evidence="18">
    <location>
        <begin position="20"/>
        <end position="1143"/>
    </location>
</feature>
<feature type="transmembrane region" description="Helical" evidence="17">
    <location>
        <begin position="333"/>
        <end position="355"/>
    </location>
</feature>
<dbReference type="PANTHER" id="PTHR43047:SF72">
    <property type="entry name" value="OSMOSENSING HISTIDINE PROTEIN KINASE SLN1"/>
    <property type="match status" value="1"/>
</dbReference>
<dbReference type="InterPro" id="IPR005467">
    <property type="entry name" value="His_kinase_dom"/>
</dbReference>
<dbReference type="InterPro" id="IPR000700">
    <property type="entry name" value="PAS-assoc_C"/>
</dbReference>
<keyword evidence="7" id="KW-0808">Transferase</keyword>
<dbReference type="RefSeq" id="WP_171909866.1">
    <property type="nucleotide sequence ID" value="NZ_FOEG01000003.1"/>
</dbReference>
<dbReference type="InterPro" id="IPR013655">
    <property type="entry name" value="PAS_fold_3"/>
</dbReference>
<proteinExistence type="predicted"/>
<dbReference type="NCBIfam" id="TIGR00229">
    <property type="entry name" value="sensory_box"/>
    <property type="match status" value="1"/>
</dbReference>
<dbReference type="InterPro" id="IPR003594">
    <property type="entry name" value="HATPase_dom"/>
</dbReference>
<dbReference type="CDD" id="cd00082">
    <property type="entry name" value="HisKA"/>
    <property type="match status" value="1"/>
</dbReference>
<evidence type="ECO:0000256" key="15">
    <source>
        <dbReference type="PROSITE-ProRule" id="PRU00169"/>
    </source>
</evidence>
<name>A0A1H8SQL3_9GAMM</name>
<dbReference type="AlphaFoldDB" id="A0A1H8SQL3"/>
<dbReference type="Pfam" id="PF01627">
    <property type="entry name" value="Hpt"/>
    <property type="match status" value="1"/>
</dbReference>
<accession>A0A1H8SQL3</accession>
<keyword evidence="16" id="KW-0175">Coiled coil</keyword>